<dbReference type="InterPro" id="IPR001193">
    <property type="entry name" value="MBTPS2"/>
</dbReference>
<gene>
    <name evidence="13" type="ORF">EB796_018943</name>
</gene>
<keyword evidence="6 11" id="KW-0812">Transmembrane</keyword>
<evidence type="ECO:0000256" key="8">
    <source>
        <dbReference type="ARBA" id="ARBA00023136"/>
    </source>
</evidence>
<organism evidence="13 14">
    <name type="scientific">Bugula neritina</name>
    <name type="common">Brown bryozoan</name>
    <name type="synonym">Sertularia neritina</name>
    <dbReference type="NCBI Taxonomy" id="10212"/>
    <lineage>
        <taxon>Eukaryota</taxon>
        <taxon>Metazoa</taxon>
        <taxon>Spiralia</taxon>
        <taxon>Lophotrochozoa</taxon>
        <taxon>Bryozoa</taxon>
        <taxon>Gymnolaemata</taxon>
        <taxon>Cheilostomatida</taxon>
        <taxon>Flustrina</taxon>
        <taxon>Buguloidea</taxon>
        <taxon>Bugulidae</taxon>
        <taxon>Bugula</taxon>
    </lineage>
</organism>
<dbReference type="PRINTS" id="PR01000">
    <property type="entry name" value="SREBPS2PTASE"/>
</dbReference>
<dbReference type="GO" id="GO:1905897">
    <property type="term" value="P:regulation of response to endoplasmic reticulum stress"/>
    <property type="evidence" value="ECO:0007669"/>
    <property type="project" value="TreeGrafter"/>
</dbReference>
<evidence type="ECO:0000256" key="3">
    <source>
        <dbReference type="ARBA" id="ARBA00009989"/>
    </source>
</evidence>
<dbReference type="EMBL" id="VXIV02002811">
    <property type="protein sequence ID" value="KAF6022735.1"/>
    <property type="molecule type" value="Genomic_DNA"/>
</dbReference>
<evidence type="ECO:0000256" key="4">
    <source>
        <dbReference type="ARBA" id="ARBA00012347"/>
    </source>
</evidence>
<comment type="function">
    <text evidence="10">Zinc metalloprotease that mediates intramembrane proteolysis of proteins such as ATF6, ATF6B, SREBF1/SREBP1 and SREBF2/SREBP2. Catalyzes the second step in the proteolytic activation of the sterol regulatory element-binding proteins (SREBPs) SREBF1/SREBP1 and SREBF2/SREBP2: cleaves SREBPs within the first transmembrane segment, thereby releasing the N-terminal segment with a portion of the transmembrane segment attached. Mature N-terminal SREBP fragments shuttle to the nucleus and activate gene transcription. Also mediates the second step in the proteolytic activation of the cyclic AMP-dependent transcription factor ATF-6 (ATF6 and ATF6B). Involved in intramembrane proteolysis during bone formation. In astrocytes and osteoblasts, upon DNA damage and ER stress, mediates the second step of the regulated intramembrane proteolytic activation of the transcription factor CREB3L1, leading to the inhibition of cell-cycle progression.</text>
</comment>
<comment type="similarity">
    <text evidence="3">Belongs to the peptidase M50A family.</text>
</comment>
<evidence type="ECO:0000259" key="12">
    <source>
        <dbReference type="Pfam" id="PF02163"/>
    </source>
</evidence>
<name>A0A7J7J9M9_BUGNE</name>
<evidence type="ECO:0000256" key="5">
    <source>
        <dbReference type="ARBA" id="ARBA00014400"/>
    </source>
</evidence>
<dbReference type="Proteomes" id="UP000593567">
    <property type="component" value="Unassembled WGS sequence"/>
</dbReference>
<evidence type="ECO:0000256" key="2">
    <source>
        <dbReference type="ARBA" id="ARBA00004127"/>
    </source>
</evidence>
<keyword evidence="14" id="KW-1185">Reference proteome</keyword>
<protein>
    <recommendedName>
        <fullName evidence="5">Membrane-bound transcription factor site-2 protease</fullName>
        <ecNumber evidence="4">3.4.24.85</ecNumber>
    </recommendedName>
    <alternativeName>
        <fullName evidence="9">Endopeptidase S2P</fullName>
    </alternativeName>
</protein>
<keyword evidence="7 11" id="KW-1133">Transmembrane helix</keyword>
<feature type="domain" description="Peptidase M50" evidence="12">
    <location>
        <begin position="35"/>
        <end position="368"/>
    </location>
</feature>
<accession>A0A7J7J9M9</accession>
<evidence type="ECO:0000313" key="14">
    <source>
        <dbReference type="Proteomes" id="UP000593567"/>
    </source>
</evidence>
<evidence type="ECO:0000256" key="11">
    <source>
        <dbReference type="SAM" id="Phobius"/>
    </source>
</evidence>
<proteinExistence type="inferred from homology"/>
<dbReference type="InterPro" id="IPR036034">
    <property type="entry name" value="PDZ_sf"/>
</dbReference>
<evidence type="ECO:0000256" key="10">
    <source>
        <dbReference type="ARBA" id="ARBA00045828"/>
    </source>
</evidence>
<evidence type="ECO:0000313" key="13">
    <source>
        <dbReference type="EMBL" id="KAF6022735.1"/>
    </source>
</evidence>
<dbReference type="GO" id="GO:0005737">
    <property type="term" value="C:cytoplasm"/>
    <property type="evidence" value="ECO:0007669"/>
    <property type="project" value="TreeGrafter"/>
</dbReference>
<evidence type="ECO:0000256" key="1">
    <source>
        <dbReference type="ARBA" id="ARBA00001350"/>
    </source>
</evidence>
<dbReference type="PANTHER" id="PTHR13325">
    <property type="entry name" value="PROTEASE M50 MEMBRANE-BOUND TRANSCRIPTION FACTOR SITE 2 PROTEASE"/>
    <property type="match status" value="1"/>
</dbReference>
<feature type="transmembrane region" description="Helical" evidence="11">
    <location>
        <begin position="61"/>
        <end position="81"/>
    </location>
</feature>
<dbReference type="InterPro" id="IPR008915">
    <property type="entry name" value="Peptidase_M50"/>
</dbReference>
<evidence type="ECO:0000256" key="9">
    <source>
        <dbReference type="ARBA" id="ARBA00032658"/>
    </source>
</evidence>
<feature type="transmembrane region" description="Helical" evidence="11">
    <location>
        <begin position="93"/>
        <end position="115"/>
    </location>
</feature>
<dbReference type="GO" id="GO:0004222">
    <property type="term" value="F:metalloendopeptidase activity"/>
    <property type="evidence" value="ECO:0007669"/>
    <property type="project" value="InterPro"/>
</dbReference>
<dbReference type="Pfam" id="PF02163">
    <property type="entry name" value="Peptidase_M50"/>
    <property type="match status" value="1"/>
</dbReference>
<dbReference type="PANTHER" id="PTHR13325:SF3">
    <property type="entry name" value="MEMBRANE-BOUND TRANSCRIPTION FACTOR SITE-2 PROTEASE"/>
    <property type="match status" value="1"/>
</dbReference>
<sequence>MVPINTLLRTQKSDDQILKPVIPGVNLPKKDLGYYLVTIFISALVHEFGHAVAAVRESVRINGFGMFVFVIYPGAFVDMHSETLFAVSAWKQLKIFCAGVWHNLVVVLIGALMLYSLPTTLRPFYTLNENLVIVSHTENSVVSGESGLIPGDIVTQINDCKVSSILSWRNCLTLALDSDTMMSYAVPQSVMDVQSHPTSLTEKDCVCGDTDNHICFQRNPLAVSPPNSKENLICLKAREVIIYSPCKELSPSTVCVAPYIGHLNNKTRLLVLYRTKKPPVLFFGHPAELHLSVIIGEVVPRFSWIPLFLPYTLENLFKYFISLSGALALLNIVPCYALDGQYIAKAVTDIVFKNFTADQREIILTLSVLCGTLLLVVNVALAMYNLLL</sequence>
<keyword evidence="8 11" id="KW-0472">Membrane</keyword>
<dbReference type="AlphaFoldDB" id="A0A7J7J9M9"/>
<dbReference type="SUPFAM" id="SSF50156">
    <property type="entry name" value="PDZ domain-like"/>
    <property type="match status" value="1"/>
</dbReference>
<comment type="catalytic activity">
    <reaction evidence="1">
        <text>Cleaves several transcription factors that are type-2 transmembrane proteins within membrane-spanning domains. Known substrates include sterol regulatory element-binding protein (SREBP) -1, SREBP-2 and forms of the transcriptional activator ATF6. SREBP-2 is cleaved at the site 477-DRSRILL-|-CVLTFLCLSFNPLTSLLQWGGA-505. The residues Asn-Pro, 11 residues distal to the site of cleavage in the membrane-spanning domain, are important for cleavage by S2P endopeptidase. Replacement of either of these residues does not prevent cleavage, but there is no cleavage if both of these residues are replaced.</text>
        <dbReference type="EC" id="3.4.24.85"/>
    </reaction>
</comment>
<feature type="transmembrane region" description="Helical" evidence="11">
    <location>
        <begin position="362"/>
        <end position="387"/>
    </location>
</feature>
<comment type="subcellular location">
    <subcellularLocation>
        <location evidence="2">Endomembrane system</location>
        <topology evidence="2">Multi-pass membrane protein</topology>
    </subcellularLocation>
</comment>
<evidence type="ECO:0000256" key="6">
    <source>
        <dbReference type="ARBA" id="ARBA00022692"/>
    </source>
</evidence>
<dbReference type="GO" id="GO:0012505">
    <property type="term" value="C:endomembrane system"/>
    <property type="evidence" value="ECO:0007669"/>
    <property type="project" value="UniProtKB-SubCell"/>
</dbReference>
<reference evidence="13" key="1">
    <citation type="submission" date="2020-06" db="EMBL/GenBank/DDBJ databases">
        <title>Draft genome of Bugula neritina, a colonial animal packing powerful symbionts and potential medicines.</title>
        <authorList>
            <person name="Rayko M."/>
        </authorList>
    </citation>
    <scope>NUCLEOTIDE SEQUENCE [LARGE SCALE GENOMIC DNA]</scope>
    <source>
        <strain evidence="13">Kwan_BN1</strain>
    </source>
</reference>
<comment type="caution">
    <text evidence="13">The sequence shown here is derived from an EMBL/GenBank/DDBJ whole genome shotgun (WGS) entry which is preliminary data.</text>
</comment>
<dbReference type="EC" id="3.4.24.85" evidence="4"/>
<dbReference type="OrthoDB" id="69989at2759"/>
<dbReference type="GO" id="GO:0031293">
    <property type="term" value="P:membrane protein intracellular domain proteolysis"/>
    <property type="evidence" value="ECO:0007669"/>
    <property type="project" value="TreeGrafter"/>
</dbReference>
<evidence type="ECO:0000256" key="7">
    <source>
        <dbReference type="ARBA" id="ARBA00022989"/>
    </source>
</evidence>
<dbReference type="GO" id="GO:0016020">
    <property type="term" value="C:membrane"/>
    <property type="evidence" value="ECO:0007669"/>
    <property type="project" value="InterPro"/>
</dbReference>
<feature type="transmembrane region" description="Helical" evidence="11">
    <location>
        <begin position="32"/>
        <end position="49"/>
    </location>
</feature>